<comment type="caution">
    <text evidence="2">The sequence shown here is derived from an EMBL/GenBank/DDBJ whole genome shotgun (WGS) entry which is preliminary data.</text>
</comment>
<name>A0A0G1BDW9_9BACT</name>
<reference evidence="2 3" key="1">
    <citation type="journal article" date="2015" name="Nature">
        <title>rRNA introns, odd ribosomes, and small enigmatic genomes across a large radiation of phyla.</title>
        <authorList>
            <person name="Brown C.T."/>
            <person name="Hug L.A."/>
            <person name="Thomas B.C."/>
            <person name="Sharon I."/>
            <person name="Castelle C.J."/>
            <person name="Singh A."/>
            <person name="Wilkins M.J."/>
            <person name="Williams K.H."/>
            <person name="Banfield J.F."/>
        </authorList>
    </citation>
    <scope>NUCLEOTIDE SEQUENCE [LARGE SCALE GENOMIC DNA]</scope>
</reference>
<proteinExistence type="predicted"/>
<evidence type="ECO:0000313" key="3">
    <source>
        <dbReference type="Proteomes" id="UP000033867"/>
    </source>
</evidence>
<dbReference type="PATRIC" id="fig|1619052.3.peg.612"/>
<dbReference type="Proteomes" id="UP000033867">
    <property type="component" value="Unassembled WGS sequence"/>
</dbReference>
<dbReference type="PANTHER" id="PTHR37304">
    <property type="entry name" value="MEMBRANE PROTEIN-RELATED"/>
    <property type="match status" value="1"/>
</dbReference>
<keyword evidence="1" id="KW-0472">Membrane</keyword>
<dbReference type="EMBL" id="LCEK01000026">
    <property type="protein sequence ID" value="KKS71502.1"/>
    <property type="molecule type" value="Genomic_DNA"/>
</dbReference>
<protein>
    <recommendedName>
        <fullName evidence="4">DUF378 domain-containing protein</fullName>
    </recommendedName>
</protein>
<evidence type="ECO:0000256" key="1">
    <source>
        <dbReference type="SAM" id="Phobius"/>
    </source>
</evidence>
<dbReference type="Pfam" id="PF04070">
    <property type="entry name" value="DUF378"/>
    <property type="match status" value="1"/>
</dbReference>
<dbReference type="InterPro" id="IPR007211">
    <property type="entry name" value="DUF378"/>
</dbReference>
<keyword evidence="1" id="KW-0812">Transmembrane</keyword>
<gene>
    <name evidence="2" type="ORF">UV42_C0026G0008</name>
</gene>
<keyword evidence="1" id="KW-1133">Transmembrane helix</keyword>
<evidence type="ECO:0008006" key="4">
    <source>
        <dbReference type="Google" id="ProtNLM"/>
    </source>
</evidence>
<dbReference type="PANTHER" id="PTHR37304:SF1">
    <property type="entry name" value="MEMBRANE PROTEIN"/>
    <property type="match status" value="1"/>
</dbReference>
<accession>A0A0G1BDW9</accession>
<sequence>MMGKACGCSASKVLYALVIIGALNWGLVGLGGFFDGNWNVVNLLLGSWAWLEWLVYLLVGVSGVVMLMGGCKCSKCKACCTESTVKKEM</sequence>
<organism evidence="2 3">
    <name type="scientific">Candidatus Magasanikbacteria bacterium GW2011_GWE2_42_7</name>
    <dbReference type="NCBI Taxonomy" id="1619052"/>
    <lineage>
        <taxon>Bacteria</taxon>
        <taxon>Candidatus Magasanikiibacteriota</taxon>
    </lineage>
</organism>
<feature type="transmembrane region" description="Helical" evidence="1">
    <location>
        <begin position="53"/>
        <end position="71"/>
    </location>
</feature>
<feature type="transmembrane region" description="Helical" evidence="1">
    <location>
        <begin position="12"/>
        <end position="33"/>
    </location>
</feature>
<evidence type="ECO:0000313" key="2">
    <source>
        <dbReference type="EMBL" id="KKS71502.1"/>
    </source>
</evidence>
<dbReference type="AlphaFoldDB" id="A0A0G1BDW9"/>